<name>A0A0D8HGA4_9ACTN</name>
<dbReference type="AlphaFoldDB" id="A0A0D8HGA4"/>
<dbReference type="STRING" id="1280514.AXFE_30570"/>
<accession>A0A0D8HGA4</accession>
<gene>
    <name evidence="1" type="ORF">AXFE_30570</name>
</gene>
<sequence>MAKGDLFWFLIYQDGISLRNSVGLSVILVIFIYEFFEVCPPPKKLSSFIVKLEVSIVFRMVGLIFSAVG</sequence>
<dbReference type="Proteomes" id="UP000032360">
    <property type="component" value="Unassembled WGS sequence"/>
</dbReference>
<evidence type="ECO:0000313" key="1">
    <source>
        <dbReference type="EMBL" id="KJF16111.1"/>
    </source>
</evidence>
<reference evidence="1 2" key="1">
    <citation type="submission" date="2015-01" db="EMBL/GenBank/DDBJ databases">
        <title>Draft genome of the acidophilic iron oxidizer Acidithrix ferrooxidans strain Py-F3.</title>
        <authorList>
            <person name="Poehlein A."/>
            <person name="Eisen S."/>
            <person name="Schloemann M."/>
            <person name="Johnson B.D."/>
            <person name="Daniel R."/>
            <person name="Muehling M."/>
        </authorList>
    </citation>
    <scope>NUCLEOTIDE SEQUENCE [LARGE SCALE GENOMIC DNA]</scope>
    <source>
        <strain evidence="1 2">Py-F3</strain>
    </source>
</reference>
<comment type="caution">
    <text evidence="1">The sequence shown here is derived from an EMBL/GenBank/DDBJ whole genome shotgun (WGS) entry which is preliminary data.</text>
</comment>
<dbReference type="EMBL" id="JXYS01000099">
    <property type="protein sequence ID" value="KJF16111.1"/>
    <property type="molecule type" value="Genomic_DNA"/>
</dbReference>
<organism evidence="1 2">
    <name type="scientific">Acidithrix ferrooxidans</name>
    <dbReference type="NCBI Taxonomy" id="1280514"/>
    <lineage>
        <taxon>Bacteria</taxon>
        <taxon>Bacillati</taxon>
        <taxon>Actinomycetota</taxon>
        <taxon>Acidimicrobiia</taxon>
        <taxon>Acidimicrobiales</taxon>
        <taxon>Acidimicrobiaceae</taxon>
        <taxon>Acidithrix</taxon>
    </lineage>
</organism>
<evidence type="ECO:0000313" key="2">
    <source>
        <dbReference type="Proteomes" id="UP000032360"/>
    </source>
</evidence>
<keyword evidence="2" id="KW-1185">Reference proteome</keyword>
<protein>
    <submittedName>
        <fullName evidence="1">Uncharacterized protein</fullName>
    </submittedName>
</protein>
<proteinExistence type="predicted"/>